<proteinExistence type="predicted"/>
<protein>
    <submittedName>
        <fullName evidence="1">Uncharacterized protein</fullName>
    </submittedName>
</protein>
<evidence type="ECO:0000313" key="1">
    <source>
        <dbReference type="EMBL" id="RNA00348.1"/>
    </source>
</evidence>
<accession>A0A3M7PNW6</accession>
<gene>
    <name evidence="1" type="ORF">BpHYR1_046742</name>
</gene>
<dbReference type="EMBL" id="REGN01009799">
    <property type="protein sequence ID" value="RNA00348.1"/>
    <property type="molecule type" value="Genomic_DNA"/>
</dbReference>
<reference evidence="1 2" key="1">
    <citation type="journal article" date="2018" name="Sci. Rep.">
        <title>Genomic signatures of local adaptation to the degree of environmental predictability in rotifers.</title>
        <authorList>
            <person name="Franch-Gras L."/>
            <person name="Hahn C."/>
            <person name="Garcia-Roger E.M."/>
            <person name="Carmona M.J."/>
            <person name="Serra M."/>
            <person name="Gomez A."/>
        </authorList>
    </citation>
    <scope>NUCLEOTIDE SEQUENCE [LARGE SCALE GENOMIC DNA]</scope>
    <source>
        <strain evidence="1">HYR1</strain>
    </source>
</reference>
<dbReference type="AlphaFoldDB" id="A0A3M7PNW6"/>
<organism evidence="1 2">
    <name type="scientific">Brachionus plicatilis</name>
    <name type="common">Marine rotifer</name>
    <name type="synonym">Brachionus muelleri</name>
    <dbReference type="NCBI Taxonomy" id="10195"/>
    <lineage>
        <taxon>Eukaryota</taxon>
        <taxon>Metazoa</taxon>
        <taxon>Spiralia</taxon>
        <taxon>Gnathifera</taxon>
        <taxon>Rotifera</taxon>
        <taxon>Eurotatoria</taxon>
        <taxon>Monogononta</taxon>
        <taxon>Pseudotrocha</taxon>
        <taxon>Ploima</taxon>
        <taxon>Brachionidae</taxon>
        <taxon>Brachionus</taxon>
    </lineage>
</organism>
<keyword evidence="2" id="KW-1185">Reference proteome</keyword>
<dbReference type="Proteomes" id="UP000276133">
    <property type="component" value="Unassembled WGS sequence"/>
</dbReference>
<comment type="caution">
    <text evidence="1">The sequence shown here is derived from an EMBL/GenBank/DDBJ whole genome shotgun (WGS) entry which is preliminary data.</text>
</comment>
<name>A0A3M7PNW6_BRAPC</name>
<sequence length="161" mass="18963">MKRTDILDILSSSFGLRRLKFLNHTFCKPKTINFFVPLKIKIFSVQKLSFIQQSMKHILFHVVPSCFVSCCTMPLKVSFSNLKGNQDQPRTYLVDIKKKYVLIQIFNISRNHKAMQREQLHDNLKFILIVTEFSLCVYFFCRLSVDLAFYECESDSMTMII</sequence>
<evidence type="ECO:0000313" key="2">
    <source>
        <dbReference type="Proteomes" id="UP000276133"/>
    </source>
</evidence>